<accession>K0S8Y9</accession>
<gene>
    <name evidence="2" type="ORF">THAOC_17720</name>
</gene>
<reference evidence="2 3" key="1">
    <citation type="journal article" date="2012" name="Genome Biol.">
        <title>Genome and low-iron response of an oceanic diatom adapted to chronic iron limitation.</title>
        <authorList>
            <person name="Lommer M."/>
            <person name="Specht M."/>
            <person name="Roy A.S."/>
            <person name="Kraemer L."/>
            <person name="Andreson R."/>
            <person name="Gutowska M.A."/>
            <person name="Wolf J."/>
            <person name="Bergner S.V."/>
            <person name="Schilhabel M.B."/>
            <person name="Klostermeier U.C."/>
            <person name="Beiko R.G."/>
            <person name="Rosenstiel P."/>
            <person name="Hippler M."/>
            <person name="Laroche J."/>
        </authorList>
    </citation>
    <scope>NUCLEOTIDE SEQUENCE [LARGE SCALE GENOMIC DNA]</scope>
    <source>
        <strain evidence="2 3">CCMP1005</strain>
    </source>
</reference>
<feature type="region of interest" description="Disordered" evidence="1">
    <location>
        <begin position="1"/>
        <end position="68"/>
    </location>
</feature>
<feature type="compositionally biased region" description="Gly residues" evidence="1">
    <location>
        <begin position="129"/>
        <end position="139"/>
    </location>
</feature>
<organism evidence="2 3">
    <name type="scientific">Thalassiosira oceanica</name>
    <name type="common">Marine diatom</name>
    <dbReference type="NCBI Taxonomy" id="159749"/>
    <lineage>
        <taxon>Eukaryota</taxon>
        <taxon>Sar</taxon>
        <taxon>Stramenopiles</taxon>
        <taxon>Ochrophyta</taxon>
        <taxon>Bacillariophyta</taxon>
        <taxon>Coscinodiscophyceae</taxon>
        <taxon>Thalassiosirophycidae</taxon>
        <taxon>Thalassiosirales</taxon>
        <taxon>Thalassiosiraceae</taxon>
        <taxon>Thalassiosira</taxon>
    </lineage>
</organism>
<comment type="caution">
    <text evidence="2">The sequence shown here is derived from an EMBL/GenBank/DDBJ whole genome shotgun (WGS) entry which is preliminary data.</text>
</comment>
<protein>
    <submittedName>
        <fullName evidence="2">Uncharacterized protein</fullName>
    </submittedName>
</protein>
<feature type="non-terminal residue" evidence="2">
    <location>
        <position position="1"/>
    </location>
</feature>
<evidence type="ECO:0000313" key="3">
    <source>
        <dbReference type="Proteomes" id="UP000266841"/>
    </source>
</evidence>
<feature type="region of interest" description="Disordered" evidence="1">
    <location>
        <begin position="108"/>
        <end position="141"/>
    </location>
</feature>
<keyword evidence="3" id="KW-1185">Reference proteome</keyword>
<name>K0S8Y9_THAOC</name>
<feature type="compositionally biased region" description="Basic and acidic residues" evidence="1">
    <location>
        <begin position="55"/>
        <end position="64"/>
    </location>
</feature>
<proteinExistence type="predicted"/>
<feature type="compositionally biased region" description="Basic and acidic residues" evidence="1">
    <location>
        <begin position="1"/>
        <end position="13"/>
    </location>
</feature>
<sequence length="251" mass="25843">PSRRTGGEVDEKPGPLVGPPDEEREETRLVAPLRAPVSQGVTVHAVPPQHRREARRVGTRDDPVGHAGVAPPLVVLVVGGGEGGHEAQKELVGSAPDDVAQDVEAEGRVGPEPAGHLPVREDGRRQVTGPGGGRRGGTAGPTTPVLVVGAGVPAVLVPVGGLGRRRGRRGRAAAAGSVVAARGRRGGAVREGQRLHGAIPLSLPLNLSPLDFLLQNLAGSLFKTLSLSLGGHSILYGSNLYGWMTRTNLVL</sequence>
<evidence type="ECO:0000313" key="2">
    <source>
        <dbReference type="EMBL" id="EJK61740.1"/>
    </source>
</evidence>
<dbReference type="AlphaFoldDB" id="K0S8Y9"/>
<dbReference type="EMBL" id="AGNL01019561">
    <property type="protein sequence ID" value="EJK61740.1"/>
    <property type="molecule type" value="Genomic_DNA"/>
</dbReference>
<evidence type="ECO:0000256" key="1">
    <source>
        <dbReference type="SAM" id="MobiDB-lite"/>
    </source>
</evidence>
<dbReference type="Proteomes" id="UP000266841">
    <property type="component" value="Unassembled WGS sequence"/>
</dbReference>